<name>A0A926EKQ7_9FIRM</name>
<dbReference type="EMBL" id="JACRSY010000057">
    <property type="protein sequence ID" value="MBC8581521.1"/>
    <property type="molecule type" value="Genomic_DNA"/>
</dbReference>
<organism evidence="2 3">
    <name type="scientific">Zhenhengia yiwuensis</name>
    <dbReference type="NCBI Taxonomy" id="2763666"/>
    <lineage>
        <taxon>Bacteria</taxon>
        <taxon>Bacillati</taxon>
        <taxon>Bacillota</taxon>
        <taxon>Clostridia</taxon>
        <taxon>Lachnospirales</taxon>
        <taxon>Lachnospiraceae</taxon>
        <taxon>Zhenhengia</taxon>
    </lineage>
</organism>
<dbReference type="Gene3D" id="3.30.457.10">
    <property type="entry name" value="Copper amine oxidase-like, N-terminal domain"/>
    <property type="match status" value="1"/>
</dbReference>
<reference evidence="2" key="1">
    <citation type="submission" date="2020-08" db="EMBL/GenBank/DDBJ databases">
        <title>Genome public.</title>
        <authorList>
            <person name="Liu C."/>
            <person name="Sun Q."/>
        </authorList>
    </citation>
    <scope>NUCLEOTIDE SEQUENCE</scope>
    <source>
        <strain evidence="2">NSJ-12</strain>
    </source>
</reference>
<dbReference type="RefSeq" id="WP_249334480.1">
    <property type="nucleotide sequence ID" value="NZ_JACRSY010000057.1"/>
</dbReference>
<protein>
    <recommendedName>
        <fullName evidence="1">Copper amine oxidase-like N-terminal domain-containing protein</fullName>
    </recommendedName>
</protein>
<evidence type="ECO:0000313" key="3">
    <source>
        <dbReference type="Proteomes" id="UP000655830"/>
    </source>
</evidence>
<dbReference type="InterPro" id="IPR012854">
    <property type="entry name" value="Cu_amine_oxidase-like_N"/>
</dbReference>
<gene>
    <name evidence="2" type="ORF">H8718_18725</name>
</gene>
<dbReference type="AlphaFoldDB" id="A0A926EKQ7"/>
<dbReference type="Pfam" id="PF07833">
    <property type="entry name" value="Cu_amine_oxidN1"/>
    <property type="match status" value="1"/>
</dbReference>
<keyword evidence="3" id="KW-1185">Reference proteome</keyword>
<evidence type="ECO:0000259" key="1">
    <source>
        <dbReference type="Pfam" id="PF07833"/>
    </source>
</evidence>
<dbReference type="SUPFAM" id="SSF55383">
    <property type="entry name" value="Copper amine oxidase, domain N"/>
    <property type="match status" value="1"/>
</dbReference>
<sequence length="277" mass="32513">MLKKRILLGAIMLMSLKINIFAGEVNLYLNGVKLGGAAPISLRNTTFVPIGVISRELDLDVEWNNPSVEISNNVEHVKFNIDDINAYKGKEIFFMREAPFFYENRVYVPLRAVSELFGYSVKFSDTDKRIDVRTDIITPPVKEEKIEFERSPNLNWGIWNEINFYNNHQYKSLYLRDFSTGKSYKLNTTHGFETHHWTPQNKIIFSGLNAQDEGFVHIFDPEQMKTIETISTRIYDYDFNTNKLYYYKNNTYIAYDLDTSTRKEISRDEYIQLTQNL</sequence>
<dbReference type="InterPro" id="IPR036582">
    <property type="entry name" value="Mao_N_sf"/>
</dbReference>
<dbReference type="SUPFAM" id="SSF69304">
    <property type="entry name" value="Tricorn protease N-terminal domain"/>
    <property type="match status" value="1"/>
</dbReference>
<feature type="domain" description="Copper amine oxidase-like N-terminal" evidence="1">
    <location>
        <begin position="36"/>
        <end position="130"/>
    </location>
</feature>
<dbReference type="Proteomes" id="UP000655830">
    <property type="component" value="Unassembled WGS sequence"/>
</dbReference>
<comment type="caution">
    <text evidence="2">The sequence shown here is derived from an EMBL/GenBank/DDBJ whole genome shotgun (WGS) entry which is preliminary data.</text>
</comment>
<accession>A0A926EKQ7</accession>
<evidence type="ECO:0000313" key="2">
    <source>
        <dbReference type="EMBL" id="MBC8581521.1"/>
    </source>
</evidence>
<proteinExistence type="predicted"/>